<dbReference type="PROSITE" id="PS50158">
    <property type="entry name" value="ZF_CCHC"/>
    <property type="match status" value="2"/>
</dbReference>
<evidence type="ECO:0000256" key="6">
    <source>
        <dbReference type="PROSITE-ProRule" id="PRU00047"/>
    </source>
</evidence>
<feature type="region of interest" description="Disordered" evidence="7">
    <location>
        <begin position="1674"/>
        <end position="1730"/>
    </location>
</feature>
<gene>
    <name evidence="9" type="ORF">PHET_04330</name>
</gene>
<feature type="region of interest" description="Disordered" evidence="7">
    <location>
        <begin position="976"/>
        <end position="995"/>
    </location>
</feature>
<feature type="region of interest" description="Disordered" evidence="7">
    <location>
        <begin position="254"/>
        <end position="286"/>
    </location>
</feature>
<dbReference type="GO" id="GO:0031123">
    <property type="term" value="P:RNA 3'-end processing"/>
    <property type="evidence" value="ECO:0007669"/>
    <property type="project" value="TreeGrafter"/>
</dbReference>
<dbReference type="SUPFAM" id="SSF81631">
    <property type="entry name" value="PAP/OAS1 substrate-binding domain"/>
    <property type="match status" value="2"/>
</dbReference>
<dbReference type="PANTHER" id="PTHR12271">
    <property type="entry name" value="POLY A POLYMERASE CID PAP -RELATED"/>
    <property type="match status" value="1"/>
</dbReference>
<feature type="compositionally biased region" description="Basic and acidic residues" evidence="7">
    <location>
        <begin position="1787"/>
        <end position="1796"/>
    </location>
</feature>
<evidence type="ECO:0000256" key="7">
    <source>
        <dbReference type="SAM" id="MobiDB-lite"/>
    </source>
</evidence>
<dbReference type="SUPFAM" id="SSF81301">
    <property type="entry name" value="Nucleotidyltransferase"/>
    <property type="match status" value="1"/>
</dbReference>
<name>A0A8J4SQK2_9TREM</name>
<dbReference type="CDD" id="cd05402">
    <property type="entry name" value="NT_PAP_TUTase"/>
    <property type="match status" value="1"/>
</dbReference>
<keyword evidence="3" id="KW-0808">Transferase</keyword>
<dbReference type="InterPro" id="IPR036875">
    <property type="entry name" value="Znf_CCHC_sf"/>
</dbReference>
<comment type="cofactor">
    <cofactor evidence="1">
        <name>Mn(2+)</name>
        <dbReference type="ChEBI" id="CHEBI:29035"/>
    </cofactor>
</comment>
<evidence type="ECO:0000256" key="2">
    <source>
        <dbReference type="ARBA" id="ARBA00001946"/>
    </source>
</evidence>
<evidence type="ECO:0000256" key="4">
    <source>
        <dbReference type="ARBA" id="ARBA00022723"/>
    </source>
</evidence>
<dbReference type="InterPro" id="IPR054708">
    <property type="entry name" value="MTPAP-like_central"/>
</dbReference>
<dbReference type="SMART" id="SM00343">
    <property type="entry name" value="ZnF_C2HC"/>
    <property type="match status" value="2"/>
</dbReference>
<dbReference type="InterPro" id="IPR043519">
    <property type="entry name" value="NT_sf"/>
</dbReference>
<keyword evidence="6" id="KW-0862">Zinc</keyword>
<protein>
    <submittedName>
        <fullName evidence="9">Terminal uridylyltransferase 7</fullName>
    </submittedName>
</protein>
<dbReference type="Pfam" id="PF03828">
    <property type="entry name" value="PAP_assoc"/>
    <property type="match status" value="1"/>
</dbReference>
<evidence type="ECO:0000259" key="8">
    <source>
        <dbReference type="PROSITE" id="PS50158"/>
    </source>
</evidence>
<dbReference type="Proteomes" id="UP000748531">
    <property type="component" value="Unassembled WGS sequence"/>
</dbReference>
<accession>A0A8J4SQK2</accession>
<feature type="region of interest" description="Disordered" evidence="7">
    <location>
        <begin position="1754"/>
        <end position="1820"/>
    </location>
</feature>
<evidence type="ECO:0000256" key="3">
    <source>
        <dbReference type="ARBA" id="ARBA00022679"/>
    </source>
</evidence>
<feature type="region of interest" description="Disordered" evidence="7">
    <location>
        <begin position="27"/>
        <end position="50"/>
    </location>
</feature>
<dbReference type="Gene3D" id="1.10.1410.10">
    <property type="match status" value="2"/>
</dbReference>
<sequence length="1859" mass="207475">MVVVCRHALTNGFLHIVVQTHSSNMADNLGPLTSRRKQRTRGRGIGSRPLDSERRITDASQIPIEKLTYLNNNHIYWKSSNSRRSFLCQACGISLPSLGACFHHADLTFHCTNLLMYQLRLVLLHLPPITTAHRIALNQALESALEGVLVDSDEVQRRQQFAEKIMTALKDRIPGLEIVGMGCTWNGLAFPDSSVDLDLCRTEPDSKLSQNSKGSSRQLFTLVVPDDSFVRTPGLGYLMEDVFNTLKASTQNVRDAAVTSTPNKRQPNSGELLRTPPTVSEASDGLSPFPEIHNVTRMDFDNFCIMFSDTQGVNYSITTGNPCGHLWAKLVHIYLNLDRRAFQLAVLFRKLSKMAYLDLPLHGTFPPIVLPIMVIFYLQHTSPPLLPNLHQLWATHQSEIHASQFHEVCYRGRNLSFLTDPECISTFWLTNKVPSDAATMPDLTDLWLGLLRFYLFDFQKMRCAVDIMSADPVARTHHKGGKSSLEVLDPFDPSRNLCQHITSNGFEYIHSQLSAAYGYFGVPRLTNGRHLFTNIRTREVPISDTDAPVATAVSEKQPTSGTPLKSAMVHLTPILDDTNGFAGNWIKLKCLLAEKFTAAFIKQSTMELSPSSITCNDCPNPLDVECDGSNCPTDSCPTNSSKKLPLTDMVPHIMGIVLDEVLETDDISAVIKGCLKLHQKSLYGSIPADTLLSLAEYQAMAKPFAKDLWTIVCVSFVNKGVLTVGLRDFSRTTAKVFRESLSRWSRANQTSLVRSTEELLIHPDDIDAASDRERTVTVRNQPLDNTSPSIRTTNSQTDTALPQSCFDSNKVKVSRHDNDDEECDLGTSYSDTADELGDCVEFANELVESTHVLEETIESEQLFDEQDDNADEQCEFAECTLDLGDDADDVDVDVDGGHTSGSVTPNNHVNFADECSILKVDDPDNSMDDVKSSRLSASQTQKTTTSNSFDRAQDIPVESLDPDVNKLKTEKRAVTNLDGTTGPKTTHKSRTAVKSKERPSIVLGWDNVIITRDAITMPVDDDRPDFYHSARIASLKPEHFSFPFVARGKLPAFGRHGIRSSVLGLASPNEPSTLLAHFECPEPECIACGQAGHRRNTCTSTIDKTVSFGAWQKLRTTLPTASSDSASEHQLTAIGQCLSELDRVHDCAQLEAQRKLIVGALQRLFATQFPSVCLELFGSCANGFELPSSDMDLCVFFQRNSPEWHQLKTVDGTLKLIREFRNKLFRFSNILRIVHVRPILHAKVPILKVRFENGLEADISFSNYLALINTRMLKFYTKVEPWLRTLGIALKIVGKLCHIANASTGGVSSYALIIMLIHYLQQKNQLPVLQQLHDGSETPVNLISGWNAWFQDDLSVVTRLWEAPKRKMSLGEMWLGFFRYYLFEFDRDVNVVCIRQKQLLPRFVKMWNSLLAIEDPFNLDHNLTGSLSRDSLLSILDVFYAVLKHHTTLLPDSMPPNIWRYSLFSPSSLAENRSHGPPPKSRCFRCQECGHRAADCPRNYTRGLITAVSVPVDNSIDVLIGPLLTSGSTGLLNSVVQQPHPYPQQMQQKQNVPDKPLVSQQFILYAPLQQPRTPLFYSPPRLSMVPGPIHPPRPRPHATMVTSNYGHSRDSGRVYYQVSLNSGEVPVQCAPAYRTPFCPQTLYSQRPQTQTPRDAQEVTTVQPGLHLVRADGPQARAKQFSAHSPKKDPPTPLSCVNRPLQRNPLQMGDPVKFTTNQSPNSGRDDGPENRYLAKNASELVPTVSVSGTLHSTVLHTAPSVSSNQRTSKRKRNRAKPPSDYAVNPPETFDRQIKETNHPTVQPPCPTLKHNDNNRRKKFTRSTAEARSILNNKADIELAMQFQQMATNNIKPNHPGSFSR</sequence>
<feature type="region of interest" description="Disordered" evidence="7">
    <location>
        <begin position="922"/>
        <end position="951"/>
    </location>
</feature>
<feature type="compositionally biased region" description="Polar residues" evidence="7">
    <location>
        <begin position="933"/>
        <end position="950"/>
    </location>
</feature>
<organism evidence="9 10">
    <name type="scientific">Paragonimus heterotremus</name>
    <dbReference type="NCBI Taxonomy" id="100268"/>
    <lineage>
        <taxon>Eukaryota</taxon>
        <taxon>Metazoa</taxon>
        <taxon>Spiralia</taxon>
        <taxon>Lophotrochozoa</taxon>
        <taxon>Platyhelminthes</taxon>
        <taxon>Trematoda</taxon>
        <taxon>Digenea</taxon>
        <taxon>Plagiorchiida</taxon>
        <taxon>Troglotremata</taxon>
        <taxon>Troglotrematidae</taxon>
        <taxon>Paragonimus</taxon>
    </lineage>
</organism>
<reference evidence="9" key="1">
    <citation type="submission" date="2019-05" db="EMBL/GenBank/DDBJ databases">
        <title>Annotation for the trematode Paragonimus heterotremus.</title>
        <authorList>
            <person name="Choi Y.-J."/>
        </authorList>
    </citation>
    <scope>NUCLEOTIDE SEQUENCE</scope>
    <source>
        <strain evidence="9">LC</strain>
    </source>
</reference>
<keyword evidence="10" id="KW-1185">Reference proteome</keyword>
<feature type="compositionally biased region" description="Polar residues" evidence="7">
    <location>
        <begin position="1754"/>
        <end position="1765"/>
    </location>
</feature>
<evidence type="ECO:0000256" key="5">
    <source>
        <dbReference type="ARBA" id="ARBA00022842"/>
    </source>
</evidence>
<dbReference type="GO" id="GO:0008270">
    <property type="term" value="F:zinc ion binding"/>
    <property type="evidence" value="ECO:0007669"/>
    <property type="project" value="UniProtKB-KW"/>
</dbReference>
<dbReference type="SUPFAM" id="SSF57756">
    <property type="entry name" value="Retrovirus zinc finger-like domains"/>
    <property type="match status" value="1"/>
</dbReference>
<dbReference type="OrthoDB" id="407432at2759"/>
<feature type="domain" description="CCHC-type" evidence="8">
    <location>
        <begin position="1482"/>
        <end position="1498"/>
    </location>
</feature>
<feature type="compositionally biased region" description="Polar residues" evidence="7">
    <location>
        <begin position="254"/>
        <end position="269"/>
    </location>
</feature>
<dbReference type="PANTHER" id="PTHR12271:SF66">
    <property type="entry name" value="TERMINAL URIDYLYLTRANSFERASE TAILOR"/>
    <property type="match status" value="1"/>
</dbReference>
<evidence type="ECO:0000256" key="1">
    <source>
        <dbReference type="ARBA" id="ARBA00001936"/>
    </source>
</evidence>
<evidence type="ECO:0000313" key="9">
    <source>
        <dbReference type="EMBL" id="KAF5402315.1"/>
    </source>
</evidence>
<keyword evidence="9" id="KW-0548">Nucleotidyltransferase</keyword>
<comment type="caution">
    <text evidence="9">The sequence shown here is derived from an EMBL/GenBank/DDBJ whole genome shotgun (WGS) entry which is preliminary data.</text>
</comment>
<comment type="cofactor">
    <cofactor evidence="2">
        <name>Mg(2+)</name>
        <dbReference type="ChEBI" id="CHEBI:18420"/>
    </cofactor>
</comment>
<keyword evidence="4" id="KW-0479">Metal-binding</keyword>
<dbReference type="InterPro" id="IPR001878">
    <property type="entry name" value="Znf_CCHC"/>
</dbReference>
<evidence type="ECO:0000313" key="10">
    <source>
        <dbReference type="Proteomes" id="UP000748531"/>
    </source>
</evidence>
<dbReference type="Gene3D" id="3.30.460.10">
    <property type="entry name" value="Beta Polymerase, domain 2"/>
    <property type="match status" value="1"/>
</dbReference>
<keyword evidence="5" id="KW-0460">Magnesium</keyword>
<feature type="domain" description="CCHC-type" evidence="8">
    <location>
        <begin position="1085"/>
        <end position="1100"/>
    </location>
</feature>
<keyword evidence="6" id="KW-0863">Zinc-finger</keyword>
<dbReference type="GO" id="GO:0050265">
    <property type="term" value="F:RNA uridylyltransferase activity"/>
    <property type="evidence" value="ECO:0007669"/>
    <property type="project" value="TreeGrafter"/>
</dbReference>
<dbReference type="InterPro" id="IPR002058">
    <property type="entry name" value="PAP_assoc"/>
</dbReference>
<proteinExistence type="predicted"/>
<dbReference type="EMBL" id="LUCH01001890">
    <property type="protein sequence ID" value="KAF5402315.1"/>
    <property type="molecule type" value="Genomic_DNA"/>
</dbReference>
<dbReference type="Pfam" id="PF22600">
    <property type="entry name" value="MTPAP-like_central"/>
    <property type="match status" value="1"/>
</dbReference>
<dbReference type="GO" id="GO:0003676">
    <property type="term" value="F:nucleic acid binding"/>
    <property type="evidence" value="ECO:0007669"/>
    <property type="project" value="InterPro"/>
</dbReference>